<feature type="repeat" description="WD" evidence="15">
    <location>
        <begin position="498"/>
        <end position="530"/>
    </location>
</feature>
<dbReference type="GO" id="GO:0016020">
    <property type="term" value="C:membrane"/>
    <property type="evidence" value="ECO:0007669"/>
    <property type="project" value="UniProtKB-SubCell"/>
</dbReference>
<dbReference type="PROSITE" id="PS00678">
    <property type="entry name" value="WD_REPEATS_1"/>
    <property type="match status" value="2"/>
</dbReference>
<dbReference type="GeneID" id="103680892"/>
<dbReference type="InterPro" id="IPR015943">
    <property type="entry name" value="WD40/YVTN_repeat-like_dom_sf"/>
</dbReference>
<reference evidence="20" key="1">
    <citation type="submission" date="2025-08" db="UniProtKB">
        <authorList>
            <consortium name="RefSeq"/>
        </authorList>
    </citation>
    <scope>IDENTIFICATION</scope>
    <source>
        <tissue evidence="20">Whole blood</tissue>
    </source>
</reference>
<keyword evidence="5" id="KW-0597">Phosphoprotein</keyword>
<feature type="region of interest" description="Disordered" evidence="17">
    <location>
        <begin position="151"/>
        <end position="170"/>
    </location>
</feature>
<feature type="compositionally biased region" description="Gly residues" evidence="17">
    <location>
        <begin position="1"/>
        <end position="13"/>
    </location>
</feature>
<evidence type="ECO:0000256" key="2">
    <source>
        <dbReference type="ARBA" id="ARBA00004496"/>
    </source>
</evidence>
<keyword evidence="4" id="KW-0963">Cytoplasm</keyword>
<dbReference type="Pfam" id="PF08232">
    <property type="entry name" value="Striatin"/>
    <property type="match status" value="1"/>
</dbReference>
<dbReference type="CTD" id="29966"/>
<evidence type="ECO:0000256" key="1">
    <source>
        <dbReference type="ARBA" id="ARBA00004370"/>
    </source>
</evidence>
<dbReference type="InterPro" id="IPR019775">
    <property type="entry name" value="WD40_repeat_CS"/>
</dbReference>
<evidence type="ECO:0000256" key="12">
    <source>
        <dbReference type="ARBA" id="ARBA00058972"/>
    </source>
</evidence>
<dbReference type="AlphaFoldDB" id="A0A8M1F4G4"/>
<dbReference type="InterPro" id="IPR036322">
    <property type="entry name" value="WD40_repeat_dom_sf"/>
</dbReference>
<sequence>MDELAGGGGGGPGMAAPPRQQQGPGGNMSLSPGGNGAASGGGPPAAEGTGPAAGPELSRPQQYTIPGILHYIQHEWARFEMERAHWEVERAELQARIAFLQGERKGQENLKKDLVRRIKMLEYALKQERAKYHKLKYGTELNQGDLKMPTFESEETKDTEAPSAPQNSQLTWKQGRQLLRQYLQEVGYTDTILDVRSQRVRSLLGLSNSEPNGSVETKNLEQILNGGESPKQKGQEIKRPSGDVLETFNFLENADDSDEEEENDMIEGIPEGKDKHRMNKHKIGNEGLAADLTDDPDTEEALKEFDFLVTAEDGEGAGEARSSGDGTEWAEPITFPSGGGKSFIMGSDDVLLSVLGLGDLADLTVTNDADYSYDLPANKDAFRKTWNPKYTLRSHFDGVRALAFHPVEPVLVTASEDHTLKLWNLQKTVPAKKSASLDVEPIYTFRAHIGPVLSLAISSNGEQCFSGGIDATIQWWNMPSPNVDPYDTYEPNVLAGTLVAHTDAVWGLAYSGIKNQLLSCSADGTVRLWNPQEKLPCICTYNGDKEHGIPTSVDFIGCDPAHMVTSFNTGSTVIYDLETSQSLVMLSSQVDSGLQSNNHINRVVSHPTLPVTITAHEDRHIKFFDNKTGKMVHSMVAHLDAVTSLAVDPNGIYLMSGSHDCSIRLWNLDSKTCVQEITAHRKKLDESIYDVAFHPSKAYIASAGADALAKVFV</sequence>
<comment type="subcellular location">
    <subcellularLocation>
        <location evidence="2">Cytoplasm</location>
    </subcellularLocation>
    <subcellularLocation>
        <location evidence="1">Membrane</location>
    </subcellularLocation>
</comment>
<evidence type="ECO:0000256" key="13">
    <source>
        <dbReference type="ARBA" id="ARBA00063392"/>
    </source>
</evidence>
<evidence type="ECO:0000256" key="10">
    <source>
        <dbReference type="ARBA" id="ARBA00023054"/>
    </source>
</evidence>
<keyword evidence="7" id="KW-0677">Repeat</keyword>
<proteinExistence type="inferred from homology"/>
<keyword evidence="6 15" id="KW-0853">WD repeat</keyword>
<dbReference type="SMART" id="SM00320">
    <property type="entry name" value="WD40"/>
    <property type="match status" value="7"/>
</dbReference>
<dbReference type="GO" id="GO:0005516">
    <property type="term" value="F:calmodulin binding"/>
    <property type="evidence" value="ECO:0007669"/>
    <property type="project" value="UniProtKB-KW"/>
</dbReference>
<evidence type="ECO:0000256" key="6">
    <source>
        <dbReference type="ARBA" id="ARBA00022574"/>
    </source>
</evidence>
<keyword evidence="19" id="KW-1185">Reference proteome</keyword>
<dbReference type="FunFam" id="2.130.10.10:FF:000188">
    <property type="entry name" value="striatin-3 isoform X2"/>
    <property type="match status" value="1"/>
</dbReference>
<comment type="function">
    <text evidence="12">Calmodulin-binding scaffolding protein which is the center of the striatin-interacting phosphatase and kinase (STRIPAK) complexes. STRIPAK complexes have critical roles in protein (de)phosphorylation and are regulators of multiple signaling pathways including Hippo, MAPK, nuclear receptor and cytoskeleton remodeling. Different types of STRIPAK complexes are involved in a variety of biological processes such as cell growth, differentiation, apoptosis, metabolism and immune regulation.</text>
</comment>
<feature type="domain" description="Striatin N-terminal" evidence="18">
    <location>
        <begin position="64"/>
        <end position="193"/>
    </location>
</feature>
<dbReference type="InterPro" id="IPR013258">
    <property type="entry name" value="Striatin_N"/>
</dbReference>
<evidence type="ECO:0000256" key="16">
    <source>
        <dbReference type="SAM" id="Coils"/>
    </source>
</evidence>
<dbReference type="Pfam" id="PF00400">
    <property type="entry name" value="WD40"/>
    <property type="match status" value="5"/>
</dbReference>
<dbReference type="PANTHER" id="PTHR15653:SF3">
    <property type="entry name" value="STRIATIN-3"/>
    <property type="match status" value="1"/>
</dbReference>
<feature type="repeat" description="WD" evidence="15">
    <location>
        <begin position="445"/>
        <end position="478"/>
    </location>
</feature>
<feature type="compositionally biased region" description="Gly residues" evidence="17">
    <location>
        <begin position="33"/>
        <end position="43"/>
    </location>
</feature>
<evidence type="ECO:0000256" key="17">
    <source>
        <dbReference type="SAM" id="MobiDB-lite"/>
    </source>
</evidence>
<protein>
    <recommendedName>
        <fullName evidence="14">Striatin-3</fullName>
    </recommendedName>
</protein>
<feature type="repeat" description="WD" evidence="15">
    <location>
        <begin position="392"/>
        <end position="433"/>
    </location>
</feature>
<dbReference type="RefSeq" id="XP_040476737.1">
    <property type="nucleotide sequence ID" value="XM_040620803.1"/>
</dbReference>
<dbReference type="FunFam" id="1.20.5.300:FF:000001">
    <property type="entry name" value="striatin isoform X1"/>
    <property type="match status" value="1"/>
</dbReference>
<dbReference type="FunFam" id="2.130.10.10:FF:000110">
    <property type="entry name" value="striatin-3 isoform X2"/>
    <property type="match status" value="1"/>
</dbReference>
<dbReference type="GO" id="GO:0070016">
    <property type="term" value="F:armadillo repeat domain binding"/>
    <property type="evidence" value="ECO:0007669"/>
    <property type="project" value="TreeGrafter"/>
</dbReference>
<evidence type="ECO:0000259" key="18">
    <source>
        <dbReference type="Pfam" id="PF08232"/>
    </source>
</evidence>
<dbReference type="PRINTS" id="PR00320">
    <property type="entry name" value="GPROTEINBRPT"/>
</dbReference>
<dbReference type="FunFam" id="2.130.10.10:FF:000134">
    <property type="entry name" value="striatin-3 isoform X2"/>
    <property type="match status" value="1"/>
</dbReference>
<comment type="similarity">
    <text evidence="3">Belongs to the WD repeat striatin family.</text>
</comment>
<dbReference type="GO" id="GO:0044877">
    <property type="term" value="F:protein-containing complex binding"/>
    <property type="evidence" value="ECO:0007669"/>
    <property type="project" value="TreeGrafter"/>
</dbReference>
<dbReference type="PANTHER" id="PTHR15653">
    <property type="entry name" value="STRIATIN"/>
    <property type="match status" value="1"/>
</dbReference>
<evidence type="ECO:0000256" key="5">
    <source>
        <dbReference type="ARBA" id="ARBA00022553"/>
    </source>
</evidence>
<dbReference type="SUPFAM" id="SSF50978">
    <property type="entry name" value="WD40 repeat-like"/>
    <property type="match status" value="1"/>
</dbReference>
<dbReference type="CDD" id="cd00200">
    <property type="entry name" value="WD40"/>
    <property type="match status" value="1"/>
</dbReference>
<evidence type="ECO:0000256" key="15">
    <source>
        <dbReference type="PROSITE-ProRule" id="PRU00221"/>
    </source>
</evidence>
<feature type="region of interest" description="Disordered" evidence="17">
    <location>
        <begin position="1"/>
        <end position="60"/>
    </location>
</feature>
<evidence type="ECO:0000256" key="8">
    <source>
        <dbReference type="ARBA" id="ARBA00022860"/>
    </source>
</evidence>
<evidence type="ECO:0000313" key="19">
    <source>
        <dbReference type="Proteomes" id="UP000261680"/>
    </source>
</evidence>
<evidence type="ECO:0000256" key="7">
    <source>
        <dbReference type="ARBA" id="ARBA00022737"/>
    </source>
</evidence>
<dbReference type="PROSITE" id="PS50294">
    <property type="entry name" value="WD_REPEATS_REGION"/>
    <property type="match status" value="4"/>
</dbReference>
<dbReference type="GO" id="GO:0030425">
    <property type="term" value="C:dendrite"/>
    <property type="evidence" value="ECO:0007669"/>
    <property type="project" value="TreeGrafter"/>
</dbReference>
<keyword evidence="8" id="KW-0112">Calmodulin-binding</keyword>
<dbReference type="Gene3D" id="1.20.5.300">
    <property type="match status" value="1"/>
</dbReference>
<keyword evidence="10 16" id="KW-0175">Coiled coil</keyword>
<evidence type="ECO:0000313" key="20">
    <source>
        <dbReference type="RefSeq" id="XP_040476737.1"/>
    </source>
</evidence>
<name>A0A8M1F4G4_URSMA</name>
<evidence type="ECO:0000256" key="14">
    <source>
        <dbReference type="ARBA" id="ARBA00074037"/>
    </source>
</evidence>
<accession>A0A8M1F4G4</accession>
<dbReference type="InterPro" id="IPR001680">
    <property type="entry name" value="WD40_rpt"/>
</dbReference>
<dbReference type="InterPro" id="IPR051488">
    <property type="entry name" value="WD_repeat_striatin"/>
</dbReference>
<keyword evidence="9" id="KW-0007">Acetylation</keyword>
<dbReference type="GO" id="GO:0051721">
    <property type="term" value="F:protein phosphatase 2A binding"/>
    <property type="evidence" value="ECO:0007669"/>
    <property type="project" value="TreeGrafter"/>
</dbReference>
<feature type="coiled-coil region" evidence="16">
    <location>
        <begin position="83"/>
        <end position="131"/>
    </location>
</feature>
<dbReference type="Gene3D" id="2.130.10.10">
    <property type="entry name" value="YVTN repeat-like/Quinoprotein amine dehydrogenase"/>
    <property type="match status" value="3"/>
</dbReference>
<dbReference type="InterPro" id="IPR020472">
    <property type="entry name" value="WD40_PAC1"/>
</dbReference>
<evidence type="ECO:0000256" key="9">
    <source>
        <dbReference type="ARBA" id="ARBA00022990"/>
    </source>
</evidence>
<dbReference type="GO" id="GO:0005737">
    <property type="term" value="C:cytoplasm"/>
    <property type="evidence" value="ECO:0007669"/>
    <property type="project" value="UniProtKB-SubCell"/>
</dbReference>
<dbReference type="Proteomes" id="UP000261680">
    <property type="component" value="Unplaced"/>
</dbReference>
<gene>
    <name evidence="20" type="primary">STRN3</name>
</gene>
<dbReference type="PROSITE" id="PS50082">
    <property type="entry name" value="WD_REPEATS_2"/>
    <property type="match status" value="4"/>
</dbReference>
<comment type="subunit">
    <text evidence="13">Tetramerizes. Part of the core of STRIPAK complexes composed of PP2A catalytic and scaffolding subunits, the striatins (PP2A regulatory subunits), the striatin-associated proteins MOB4, STRIP1 and STRIP2, PDCD10 and members of the STE20 kinases, such as STK24 and STK26. The STRIPAK complex can be extended by adapter proteins such as SLMAP:SIKE1 or CTTNBP2NL. Interacts with CDC42BPB.</text>
</comment>
<feature type="compositionally biased region" description="Low complexity" evidence="17">
    <location>
        <begin position="44"/>
        <end position="55"/>
    </location>
</feature>
<evidence type="ECO:0000256" key="3">
    <source>
        <dbReference type="ARBA" id="ARBA00009616"/>
    </source>
</evidence>
<feature type="repeat" description="WD" evidence="15">
    <location>
        <begin position="635"/>
        <end position="676"/>
    </location>
</feature>
<keyword evidence="11" id="KW-0472">Membrane</keyword>
<organism evidence="19 20">
    <name type="scientific">Ursus maritimus</name>
    <name type="common">Polar bear</name>
    <name type="synonym">Thalarctos maritimus</name>
    <dbReference type="NCBI Taxonomy" id="29073"/>
    <lineage>
        <taxon>Eukaryota</taxon>
        <taxon>Metazoa</taxon>
        <taxon>Chordata</taxon>
        <taxon>Craniata</taxon>
        <taxon>Vertebrata</taxon>
        <taxon>Euteleostomi</taxon>
        <taxon>Mammalia</taxon>
        <taxon>Eutheria</taxon>
        <taxon>Laurasiatheria</taxon>
        <taxon>Carnivora</taxon>
        <taxon>Caniformia</taxon>
        <taxon>Ursidae</taxon>
        <taxon>Ursus</taxon>
    </lineage>
</organism>
<evidence type="ECO:0000256" key="11">
    <source>
        <dbReference type="ARBA" id="ARBA00023136"/>
    </source>
</evidence>
<evidence type="ECO:0000256" key="4">
    <source>
        <dbReference type="ARBA" id="ARBA00022490"/>
    </source>
</evidence>